<protein>
    <submittedName>
        <fullName evidence="5">Restriction endonuclease subunit S</fullName>
    </submittedName>
</protein>
<organism evidence="5 6">
    <name type="scientific">Methylomonas rivi</name>
    <dbReference type="NCBI Taxonomy" id="2952226"/>
    <lineage>
        <taxon>Bacteria</taxon>
        <taxon>Pseudomonadati</taxon>
        <taxon>Pseudomonadota</taxon>
        <taxon>Gammaproteobacteria</taxon>
        <taxon>Methylococcales</taxon>
        <taxon>Methylococcaceae</taxon>
        <taxon>Methylomonas</taxon>
    </lineage>
</organism>
<keyword evidence="6" id="KW-1185">Reference proteome</keyword>
<comment type="caution">
    <text evidence="5">The sequence shown here is derived from an EMBL/GenBank/DDBJ whole genome shotgun (WGS) entry which is preliminary data.</text>
</comment>
<dbReference type="Pfam" id="PF01420">
    <property type="entry name" value="Methylase_S"/>
    <property type="match status" value="2"/>
</dbReference>
<gene>
    <name evidence="5" type="ORF">NP596_07495</name>
</gene>
<keyword evidence="5" id="KW-0378">Hydrolase</keyword>
<evidence type="ECO:0000313" key="6">
    <source>
        <dbReference type="Proteomes" id="UP001524586"/>
    </source>
</evidence>
<name>A0ABT1U4E6_9GAMM</name>
<dbReference type="RefSeq" id="WP_256614680.1">
    <property type="nucleotide sequence ID" value="NZ_JANIBK010000027.1"/>
</dbReference>
<dbReference type="EMBL" id="JANIBK010000027">
    <property type="protein sequence ID" value="MCQ8128299.1"/>
    <property type="molecule type" value="Genomic_DNA"/>
</dbReference>
<dbReference type="InterPro" id="IPR000055">
    <property type="entry name" value="Restrct_endonuc_typeI_TRD"/>
</dbReference>
<dbReference type="PANTHER" id="PTHR30408">
    <property type="entry name" value="TYPE-1 RESTRICTION ENZYME ECOKI SPECIFICITY PROTEIN"/>
    <property type="match status" value="1"/>
</dbReference>
<proteinExistence type="inferred from homology"/>
<dbReference type="Gene3D" id="3.90.220.20">
    <property type="entry name" value="DNA methylase specificity domains"/>
    <property type="match status" value="2"/>
</dbReference>
<keyword evidence="5" id="KW-0540">Nuclease</keyword>
<keyword evidence="2" id="KW-0680">Restriction system</keyword>
<evidence type="ECO:0000256" key="3">
    <source>
        <dbReference type="ARBA" id="ARBA00023125"/>
    </source>
</evidence>
<dbReference type="PANTHER" id="PTHR30408:SF12">
    <property type="entry name" value="TYPE I RESTRICTION ENZYME MJAVIII SPECIFICITY SUBUNIT"/>
    <property type="match status" value="1"/>
</dbReference>
<keyword evidence="5" id="KW-0255">Endonuclease</keyword>
<sequence length="434" mass="48829">MSFPRYPSYKDSGVEWLGEVPEHWNVTRLRFLCQIETGDADTVDAVEDGEYPFFVRSSTVERIGRFTHDCEAVLTAGDGVGVGKVFHHFEGKFCAHQRVYIFRDFRDIKGRFFYNYIKELFLRVVLEGTAKSTVDSLRRPMIADFQITVPPLSEQQQIAAFLDGETAKIDALIAEQQQLIELLKEKRQAVISHVVTKGLNPDAPMKDSGIAWLGEVPEHWEISRLGYESWVRARLGWKGLKAEEYVDDGFVFLATPNIKGLSIDFENVNFINEHRYDESPEIKLRVGDVLLAKDGSTLGTVNVVRSLPRPTTVNSSIAVITPNLSLSGIFLFYLFQGFYMENTIQRIKGGMGVPHLFQADLNKFYIPLPPFKEQQSIATFLDNETTKLDTLTAEAKRGIELLQERRTALISAAVTGKIDVRGLVSTAIPEEAAA</sequence>
<dbReference type="Proteomes" id="UP001524586">
    <property type="component" value="Unassembled WGS sequence"/>
</dbReference>
<feature type="domain" description="Type I restriction modification DNA specificity" evidence="4">
    <location>
        <begin position="279"/>
        <end position="397"/>
    </location>
</feature>
<comment type="similarity">
    <text evidence="1">Belongs to the type-I restriction system S methylase family.</text>
</comment>
<evidence type="ECO:0000256" key="1">
    <source>
        <dbReference type="ARBA" id="ARBA00010923"/>
    </source>
</evidence>
<dbReference type="InterPro" id="IPR044946">
    <property type="entry name" value="Restrct_endonuc_typeI_TRD_sf"/>
</dbReference>
<feature type="domain" description="Type I restriction modification DNA specificity" evidence="4">
    <location>
        <begin position="21"/>
        <end position="181"/>
    </location>
</feature>
<keyword evidence="3" id="KW-0238">DNA-binding</keyword>
<evidence type="ECO:0000259" key="4">
    <source>
        <dbReference type="Pfam" id="PF01420"/>
    </source>
</evidence>
<dbReference type="InterPro" id="IPR052021">
    <property type="entry name" value="Type-I_RS_S_subunit"/>
</dbReference>
<dbReference type="Gene3D" id="1.10.287.1120">
    <property type="entry name" value="Bipartite methylase S protein"/>
    <property type="match status" value="1"/>
</dbReference>
<dbReference type="SUPFAM" id="SSF116734">
    <property type="entry name" value="DNA methylase specificity domain"/>
    <property type="match status" value="2"/>
</dbReference>
<evidence type="ECO:0000256" key="2">
    <source>
        <dbReference type="ARBA" id="ARBA00022747"/>
    </source>
</evidence>
<evidence type="ECO:0000313" key="5">
    <source>
        <dbReference type="EMBL" id="MCQ8128299.1"/>
    </source>
</evidence>
<dbReference type="GO" id="GO:0004519">
    <property type="term" value="F:endonuclease activity"/>
    <property type="evidence" value="ECO:0007669"/>
    <property type="project" value="UniProtKB-KW"/>
</dbReference>
<reference evidence="5 6" key="1">
    <citation type="submission" date="2022-07" db="EMBL/GenBank/DDBJ databases">
        <title>Methylomonas rivi sp. nov., Methylomonas rosea sp. nov., Methylomonas aureus sp. nov. and Methylomonas subterranea sp. nov., four novel methanotrophs isolated from a freshwater creek and the deep terrestrial subsurface.</title>
        <authorList>
            <person name="Abin C."/>
            <person name="Sankaranarayanan K."/>
            <person name="Garner C."/>
            <person name="Sindelar R."/>
            <person name="Kotary K."/>
            <person name="Garner R."/>
            <person name="Barclay S."/>
            <person name="Lawson P."/>
            <person name="Krumholz L."/>
        </authorList>
    </citation>
    <scope>NUCLEOTIDE SEQUENCE [LARGE SCALE GENOMIC DNA]</scope>
    <source>
        <strain evidence="5 6">WSC-6</strain>
    </source>
</reference>
<accession>A0ABT1U4E6</accession>